<dbReference type="InterPro" id="IPR002110">
    <property type="entry name" value="Ankyrin_rpt"/>
</dbReference>
<dbReference type="EMBL" id="ML987216">
    <property type="protein sequence ID" value="KAF2240563.1"/>
    <property type="molecule type" value="Genomic_DNA"/>
</dbReference>
<dbReference type="PANTHER" id="PTHR24134">
    <property type="entry name" value="ANKYRIN REPEAT-CONTAINING PROTEIN DDB_G0279043"/>
    <property type="match status" value="1"/>
</dbReference>
<dbReference type="AlphaFoldDB" id="A0A6A6HSR3"/>
<dbReference type="RefSeq" id="XP_033675567.1">
    <property type="nucleotide sequence ID" value="XM_033834247.1"/>
</dbReference>
<evidence type="ECO:0000313" key="4">
    <source>
        <dbReference type="EMBL" id="KAF2240563.1"/>
    </source>
</evidence>
<dbReference type="Proteomes" id="UP000800094">
    <property type="component" value="Unassembled WGS sequence"/>
</dbReference>
<dbReference type="GeneID" id="54587577"/>
<keyword evidence="5" id="KW-1185">Reference proteome</keyword>
<evidence type="ECO:0000256" key="1">
    <source>
        <dbReference type="ARBA" id="ARBA00022737"/>
    </source>
</evidence>
<dbReference type="InterPro" id="IPR036770">
    <property type="entry name" value="Ankyrin_rpt-contain_sf"/>
</dbReference>
<reference evidence="4" key="1">
    <citation type="journal article" date="2020" name="Stud. Mycol.">
        <title>101 Dothideomycetes genomes: a test case for predicting lifestyles and emergence of pathogens.</title>
        <authorList>
            <person name="Haridas S."/>
            <person name="Albert R."/>
            <person name="Binder M."/>
            <person name="Bloem J."/>
            <person name="Labutti K."/>
            <person name="Salamov A."/>
            <person name="Andreopoulos B."/>
            <person name="Baker S."/>
            <person name="Barry K."/>
            <person name="Bills G."/>
            <person name="Bluhm B."/>
            <person name="Cannon C."/>
            <person name="Castanera R."/>
            <person name="Culley D."/>
            <person name="Daum C."/>
            <person name="Ezra D."/>
            <person name="Gonzalez J."/>
            <person name="Henrissat B."/>
            <person name="Kuo A."/>
            <person name="Liang C."/>
            <person name="Lipzen A."/>
            <person name="Lutzoni F."/>
            <person name="Magnuson J."/>
            <person name="Mondo S."/>
            <person name="Nolan M."/>
            <person name="Ohm R."/>
            <person name="Pangilinan J."/>
            <person name="Park H.-J."/>
            <person name="Ramirez L."/>
            <person name="Alfaro M."/>
            <person name="Sun H."/>
            <person name="Tritt A."/>
            <person name="Yoshinaga Y."/>
            <person name="Zwiers L.-H."/>
            <person name="Turgeon B."/>
            <person name="Goodwin S."/>
            <person name="Spatafora J."/>
            <person name="Crous P."/>
            <person name="Grigoriev I."/>
        </authorList>
    </citation>
    <scope>NUCLEOTIDE SEQUENCE</scope>
    <source>
        <strain evidence="4">CBS 122368</strain>
    </source>
</reference>
<dbReference type="PANTHER" id="PTHR24134:SF9">
    <property type="entry name" value="ANKYRIN REPEAT AND SOCS BOX PROTEIN 8"/>
    <property type="match status" value="1"/>
</dbReference>
<dbReference type="Pfam" id="PF13857">
    <property type="entry name" value="Ank_5"/>
    <property type="match status" value="1"/>
</dbReference>
<evidence type="ECO:0000256" key="2">
    <source>
        <dbReference type="ARBA" id="ARBA00023043"/>
    </source>
</evidence>
<dbReference type="SUPFAM" id="SSF48403">
    <property type="entry name" value="Ankyrin repeat"/>
    <property type="match status" value="1"/>
</dbReference>
<proteinExistence type="predicted"/>
<keyword evidence="1" id="KW-0677">Repeat</keyword>
<dbReference type="PROSITE" id="PS50297">
    <property type="entry name" value="ANK_REP_REGION"/>
    <property type="match status" value="1"/>
</dbReference>
<evidence type="ECO:0000256" key="3">
    <source>
        <dbReference type="PROSITE-ProRule" id="PRU00023"/>
    </source>
</evidence>
<sequence length="253" mass="28145">MDIPQGLRDIINAGEVDAFEDRAQTHSISQEELDSALIHAMPRASLGMVSALLFRGARLKELSFQYAIKRGDPALLQILLDHGWDINSTKFGVPAVSKALDKRELLKWLLDHGANPNTRSVRLRGSAANELTPLAAATLMIETFGLEMLLAHGAEMDHTALFAAMSTSYDQSIRVAHMTILIDHGADVNYRTANWGTPLHYAVRRNRREELRFLLERGADRTIRNLLGRTPAELALDRGKLDLFAILEGDRIS</sequence>
<keyword evidence="2 3" id="KW-0040">ANK repeat</keyword>
<name>A0A6A6HSR3_9PLEO</name>
<organism evidence="4 5">
    <name type="scientific">Trematosphaeria pertusa</name>
    <dbReference type="NCBI Taxonomy" id="390896"/>
    <lineage>
        <taxon>Eukaryota</taxon>
        <taxon>Fungi</taxon>
        <taxon>Dikarya</taxon>
        <taxon>Ascomycota</taxon>
        <taxon>Pezizomycotina</taxon>
        <taxon>Dothideomycetes</taxon>
        <taxon>Pleosporomycetidae</taxon>
        <taxon>Pleosporales</taxon>
        <taxon>Massarineae</taxon>
        <taxon>Trematosphaeriaceae</taxon>
        <taxon>Trematosphaeria</taxon>
    </lineage>
</organism>
<protein>
    <submittedName>
        <fullName evidence="4">Ankyrin</fullName>
    </submittedName>
</protein>
<dbReference type="Gene3D" id="1.25.40.20">
    <property type="entry name" value="Ankyrin repeat-containing domain"/>
    <property type="match status" value="2"/>
</dbReference>
<accession>A0A6A6HSR3</accession>
<gene>
    <name evidence="4" type="ORF">BU26DRAFT_572510</name>
</gene>
<evidence type="ECO:0000313" key="5">
    <source>
        <dbReference type="Proteomes" id="UP000800094"/>
    </source>
</evidence>
<dbReference type="PROSITE" id="PS50088">
    <property type="entry name" value="ANK_REPEAT"/>
    <property type="match status" value="1"/>
</dbReference>
<dbReference type="OrthoDB" id="539213at2759"/>
<dbReference type="SMART" id="SM00248">
    <property type="entry name" value="ANK"/>
    <property type="match status" value="4"/>
</dbReference>
<feature type="repeat" description="ANK" evidence="3">
    <location>
        <begin position="194"/>
        <end position="226"/>
    </location>
</feature>